<proteinExistence type="predicted"/>
<accession>A0ABV3CEX6</accession>
<dbReference type="RefSeq" id="WP_358476113.1">
    <property type="nucleotide sequence ID" value="NZ_JBEZAE010000015.1"/>
</dbReference>
<protein>
    <recommendedName>
        <fullName evidence="3">RanBP2-type domain-containing protein</fullName>
    </recommendedName>
</protein>
<comment type="caution">
    <text evidence="1">The sequence shown here is derived from an EMBL/GenBank/DDBJ whole genome shotgun (WGS) entry which is preliminary data.</text>
</comment>
<evidence type="ECO:0000313" key="1">
    <source>
        <dbReference type="EMBL" id="MEU7072845.1"/>
    </source>
</evidence>
<sequence>MTVLAERFRPSDIETLVRIAGTLAFSPAAAELPAPYRELAQRVHAEIIAEAAGGRSRAVSAVLGPRPGQQVWMLRIWTRHEDTTAPYATEGAALAELARHVRGSWANVGGQGDVPDEPPADDGEAIDLYYGPDGDAVPEQGFELYCEEIGQVQRSRVVPLDFAFPDTVTAEGLNRRAVFYAADDDGPQCIEVTGVLVFGYLDAKDGVVRVSVHLDSADSNHVVRPDGTVPLRVVVEDTVVFDDSNHHAPHPPVLEQLLDAADPEQQAVISSVALSAGLMWSCPSCEWPNPRATERCGGPDCGRTFKGAAIGSPAAALAPASALALEGPR</sequence>
<reference evidence="1 2" key="1">
    <citation type="submission" date="2024-06" db="EMBL/GenBank/DDBJ databases">
        <title>The Natural Products Discovery Center: Release of the First 8490 Sequenced Strains for Exploring Actinobacteria Biosynthetic Diversity.</title>
        <authorList>
            <person name="Kalkreuter E."/>
            <person name="Kautsar S.A."/>
            <person name="Yang D."/>
            <person name="Bader C.D."/>
            <person name="Teijaro C.N."/>
            <person name="Fluegel L."/>
            <person name="Davis C.M."/>
            <person name="Simpson J.R."/>
            <person name="Lauterbach L."/>
            <person name="Steele A.D."/>
            <person name="Gui C."/>
            <person name="Meng S."/>
            <person name="Li G."/>
            <person name="Viehrig K."/>
            <person name="Ye F."/>
            <person name="Su P."/>
            <person name="Kiefer A.F."/>
            <person name="Nichols A."/>
            <person name="Cepeda A.J."/>
            <person name="Yan W."/>
            <person name="Fan B."/>
            <person name="Jiang Y."/>
            <person name="Adhikari A."/>
            <person name="Zheng C.-J."/>
            <person name="Schuster L."/>
            <person name="Cowan T.M."/>
            <person name="Smanski M.J."/>
            <person name="Chevrette M.G."/>
            <person name="De Carvalho L.P.S."/>
            <person name="Shen B."/>
        </authorList>
    </citation>
    <scope>NUCLEOTIDE SEQUENCE [LARGE SCALE GENOMIC DNA]</scope>
    <source>
        <strain evidence="1 2">NPDC045974</strain>
    </source>
</reference>
<evidence type="ECO:0000313" key="2">
    <source>
        <dbReference type="Proteomes" id="UP001551329"/>
    </source>
</evidence>
<name>A0ABV3CEX6_9ACTN</name>
<dbReference type="Proteomes" id="UP001551329">
    <property type="component" value="Unassembled WGS sequence"/>
</dbReference>
<dbReference type="EMBL" id="JBEZAE010000015">
    <property type="protein sequence ID" value="MEU7072845.1"/>
    <property type="molecule type" value="Genomic_DNA"/>
</dbReference>
<organism evidence="1 2">
    <name type="scientific">Streptomyces narbonensis</name>
    <dbReference type="NCBI Taxonomy" id="67333"/>
    <lineage>
        <taxon>Bacteria</taxon>
        <taxon>Bacillati</taxon>
        <taxon>Actinomycetota</taxon>
        <taxon>Actinomycetes</taxon>
        <taxon>Kitasatosporales</taxon>
        <taxon>Streptomycetaceae</taxon>
        <taxon>Streptomyces</taxon>
    </lineage>
</organism>
<evidence type="ECO:0008006" key="3">
    <source>
        <dbReference type="Google" id="ProtNLM"/>
    </source>
</evidence>
<gene>
    <name evidence="1" type="ORF">AB0A88_22245</name>
</gene>
<keyword evidence="2" id="KW-1185">Reference proteome</keyword>